<sequence>MDIYKKLEFHLQEAQLHIDRLESVLITLEKLYPLDSNKIESISVENKDKLDVLAFRFSKLQDLLGTKIFREYLTVLQYPIEDKNFLELLKELDKEKIIDIDIWSEFRGIRNSISHDYPSEEDEKIEAINYLIKNVKYLISITKKIKASFETINK</sequence>
<protein>
    <submittedName>
        <fullName evidence="2">Uncharacterized protein</fullName>
    </submittedName>
</protein>
<evidence type="ECO:0000313" key="2">
    <source>
        <dbReference type="EMBL" id="QKE28128.1"/>
    </source>
</evidence>
<dbReference type="EMBL" id="CP042652">
    <property type="protein sequence ID" value="QKE28128.1"/>
    <property type="molecule type" value="Genomic_DNA"/>
</dbReference>
<gene>
    <name evidence="2" type="ORF">AACT_0935</name>
</gene>
<evidence type="ECO:0000313" key="3">
    <source>
        <dbReference type="Proteomes" id="UP000503483"/>
    </source>
</evidence>
<proteinExistence type="predicted"/>
<dbReference type="Proteomes" id="UP000503483">
    <property type="component" value="Chromosome"/>
</dbReference>
<dbReference type="SUPFAM" id="SSF81593">
    <property type="entry name" value="Nucleotidyltransferase substrate binding subunit/domain"/>
    <property type="match status" value="1"/>
</dbReference>
<keyword evidence="1" id="KW-0175">Coiled coil</keyword>
<accession>A0A6M8EHT2</accession>
<reference evidence="2 3" key="1">
    <citation type="submission" date="2019-08" db="EMBL/GenBank/DDBJ databases">
        <title>Complete genome sequence of Arcobacter acticola.</title>
        <authorList>
            <person name="Miller W."/>
        </authorList>
    </citation>
    <scope>NUCLEOTIDE SEQUENCE [LARGE SCALE GENOMIC DNA]</scope>
    <source>
        <strain evidence="2 3">KCTC 52212</strain>
    </source>
</reference>
<keyword evidence="3" id="KW-1185">Reference proteome</keyword>
<dbReference type="RefSeq" id="WP_172125437.1">
    <property type="nucleotide sequence ID" value="NZ_CP042652.1"/>
</dbReference>
<evidence type="ECO:0000256" key="1">
    <source>
        <dbReference type="SAM" id="Coils"/>
    </source>
</evidence>
<name>A0A6M8EHT2_9BACT</name>
<dbReference type="AlphaFoldDB" id="A0A6M8EHT2"/>
<dbReference type="KEGG" id="paco:AACT_0935"/>
<organism evidence="2 3">
    <name type="scientific">Arcobacter acticola</name>
    <dbReference type="NCBI Taxonomy" id="1849015"/>
    <lineage>
        <taxon>Bacteria</taxon>
        <taxon>Pseudomonadati</taxon>
        <taxon>Campylobacterota</taxon>
        <taxon>Epsilonproteobacteria</taxon>
        <taxon>Campylobacterales</taxon>
        <taxon>Arcobacteraceae</taxon>
        <taxon>Arcobacter</taxon>
    </lineage>
</organism>
<dbReference type="Gene3D" id="1.20.120.330">
    <property type="entry name" value="Nucleotidyltransferases domain 2"/>
    <property type="match status" value="1"/>
</dbReference>
<feature type="coiled-coil region" evidence="1">
    <location>
        <begin position="4"/>
        <end position="31"/>
    </location>
</feature>